<organism evidence="1">
    <name type="scientific">Acidithiobacillus ferrivorans</name>
    <dbReference type="NCBI Taxonomy" id="160808"/>
    <lineage>
        <taxon>Bacteria</taxon>
        <taxon>Pseudomonadati</taxon>
        <taxon>Pseudomonadota</taxon>
        <taxon>Acidithiobacillia</taxon>
        <taxon>Acidithiobacillales</taxon>
        <taxon>Acidithiobacillaceae</taxon>
        <taxon>Acidithiobacillus</taxon>
    </lineage>
</organism>
<dbReference type="EMBL" id="LT841305">
    <property type="protein sequence ID" value="SMH64589.1"/>
    <property type="molecule type" value="Genomic_DNA"/>
</dbReference>
<reference evidence="1" key="2">
    <citation type="submission" date="2014-07" db="EMBL/GenBank/DDBJ databases">
        <title>Initial genome analysis of the psychrotolerant acidophile Acidithiobacillus ferrivorans CF27: insights into iron and sulfur oxidation pathways and into biofilm formation.</title>
        <authorList>
            <person name="Talla E."/>
            <person name="Hedrich S."/>
            <person name="Mangenot S."/>
            <person name="Ji B."/>
            <person name="Johnson D.B."/>
            <person name="Barbe V."/>
            <person name="Bonnefoy V."/>
        </authorList>
    </citation>
    <scope>NUCLEOTIDE SEQUENCE [LARGE SCALE GENOMIC DNA]</scope>
    <source>
        <strain evidence="1">CF27</strain>
    </source>
</reference>
<dbReference type="Proteomes" id="UP000193925">
    <property type="component" value="Chromosome AFERRI"/>
</dbReference>
<reference evidence="1" key="1">
    <citation type="submission" date="2014-03" db="EMBL/GenBank/DDBJ databases">
        <authorList>
            <person name="Genoscope - CEA"/>
        </authorList>
    </citation>
    <scope>NUCLEOTIDE SEQUENCE [LARGE SCALE GENOMIC DNA]</scope>
    <source>
        <strain evidence="1">CF27</strain>
    </source>
</reference>
<keyword evidence="3" id="KW-1185">Reference proteome</keyword>
<gene>
    <name evidence="2" type="ORF">AFERRI_10622</name>
    <name evidence="1" type="ORF">AFERRI_400339</name>
</gene>
<evidence type="ECO:0000313" key="2">
    <source>
        <dbReference type="EMBL" id="SMH64589.1"/>
    </source>
</evidence>
<evidence type="ECO:0000313" key="1">
    <source>
        <dbReference type="EMBL" id="CDQ10558.1"/>
    </source>
</evidence>
<proteinExistence type="predicted"/>
<protein>
    <submittedName>
        <fullName evidence="1">Uncharacterized protein</fullName>
    </submittedName>
</protein>
<accession>A0A060UUY0</accession>
<evidence type="ECO:0000313" key="3">
    <source>
        <dbReference type="Proteomes" id="UP000193925"/>
    </source>
</evidence>
<dbReference type="EMBL" id="CCCS020000035">
    <property type="protein sequence ID" value="CDQ10558.1"/>
    <property type="molecule type" value="Genomic_DNA"/>
</dbReference>
<sequence>MRVVRHALAIHLQSGKNKRKNMIFDRIDRLVTKEGFFFQAWDDRYSKGVWAALGVWENQVDIVRDLSSAGDLDMMPAMDYVFSADWLPYVTGRTLAEAMQKLEERLALLPQDQIRRNSQWAHLVTQAVEALYAAGSGRSWDGNPPKSLDGLPALPATFEFAVEQFDETGRNKGATNAK</sequence>
<dbReference type="AlphaFoldDB" id="A0A060UUY0"/>
<reference evidence="2 3" key="3">
    <citation type="submission" date="2017-03" db="EMBL/GenBank/DDBJ databases">
        <authorList>
            <person name="Regsiter A."/>
            <person name="William W."/>
        </authorList>
    </citation>
    <scope>NUCLEOTIDE SEQUENCE [LARGE SCALE GENOMIC DNA]</scope>
    <source>
        <strain evidence="2">PRJEB5721</strain>
    </source>
</reference>
<name>A0A060UUY0_9PROT</name>